<sequence length="382" mass="40669">MRCARLVLIMSALLVLGIEPGATQSIPIPQILDRGMGEVFGRGNEKPGSYVSPSANELVPRAEEVGVPQLKALRSFDPIALPERPGALPGLSTEIDLPNLPAYAPQRKLDPQQFRPNAELRLEAKLTADGEPIPGGVLWRLFSAVPSLDGRPFLVATSEAPTPSFDVPAGGYIVHAAFGRSGVVKRIDFSGISSKEVVVIGAGGLKLDATIAPKSEAANRSRLRFDIYTAEPQDGERELVASDVPPGQVVRLNAGTYHVVSTYGSVNARTQADIKVEAGKLTEATLQHRAAYLTMKLVRDHGGEAIADTAWTITSMSGDVLRESVGAFPSMVLAEGEYVISARNRQKVYQRTFDVKAGHDSDVEVLLTDLVDPGGEGVGSGD</sequence>
<dbReference type="STRING" id="937218.SAMN06297251_10618"/>
<accession>A0A1W2BB25</accession>
<dbReference type="OrthoDB" id="9800206at2"/>
<dbReference type="RefSeq" id="WP_084409685.1">
    <property type="nucleotide sequence ID" value="NZ_FWXR01000006.1"/>
</dbReference>
<keyword evidence="3" id="KW-1185">Reference proteome</keyword>
<feature type="chain" id="PRO_5013297715" description="Carboxypeptidase regulatory-like domain-containing protein" evidence="1">
    <location>
        <begin position="18"/>
        <end position="382"/>
    </location>
</feature>
<name>A0A1W2BB25_9HYPH</name>
<protein>
    <recommendedName>
        <fullName evidence="4">Carboxypeptidase regulatory-like domain-containing protein</fullName>
    </recommendedName>
</protein>
<evidence type="ECO:0008006" key="4">
    <source>
        <dbReference type="Google" id="ProtNLM"/>
    </source>
</evidence>
<evidence type="ECO:0000313" key="2">
    <source>
        <dbReference type="EMBL" id="SMC70175.1"/>
    </source>
</evidence>
<organism evidence="2 3">
    <name type="scientific">Fulvimarina manganoxydans</name>
    <dbReference type="NCBI Taxonomy" id="937218"/>
    <lineage>
        <taxon>Bacteria</taxon>
        <taxon>Pseudomonadati</taxon>
        <taxon>Pseudomonadota</taxon>
        <taxon>Alphaproteobacteria</taxon>
        <taxon>Hyphomicrobiales</taxon>
        <taxon>Aurantimonadaceae</taxon>
        <taxon>Fulvimarina</taxon>
    </lineage>
</organism>
<reference evidence="2 3" key="1">
    <citation type="submission" date="2017-04" db="EMBL/GenBank/DDBJ databases">
        <authorList>
            <person name="Afonso C.L."/>
            <person name="Miller P.J."/>
            <person name="Scott M.A."/>
            <person name="Spackman E."/>
            <person name="Goraichik I."/>
            <person name="Dimitrov K.M."/>
            <person name="Suarez D.L."/>
            <person name="Swayne D.E."/>
        </authorList>
    </citation>
    <scope>NUCLEOTIDE SEQUENCE [LARGE SCALE GENOMIC DNA]</scope>
    <source>
        <strain evidence="2 3">CGMCC 1.10972</strain>
    </source>
</reference>
<dbReference type="EMBL" id="FWXR01000006">
    <property type="protein sequence ID" value="SMC70175.1"/>
    <property type="molecule type" value="Genomic_DNA"/>
</dbReference>
<proteinExistence type="predicted"/>
<feature type="signal peptide" evidence="1">
    <location>
        <begin position="1"/>
        <end position="17"/>
    </location>
</feature>
<dbReference type="AlphaFoldDB" id="A0A1W2BB25"/>
<gene>
    <name evidence="2" type="ORF">SAMN06297251_10618</name>
</gene>
<keyword evidence="1" id="KW-0732">Signal</keyword>
<dbReference type="Proteomes" id="UP000192656">
    <property type="component" value="Unassembled WGS sequence"/>
</dbReference>
<evidence type="ECO:0000313" key="3">
    <source>
        <dbReference type="Proteomes" id="UP000192656"/>
    </source>
</evidence>
<evidence type="ECO:0000256" key="1">
    <source>
        <dbReference type="SAM" id="SignalP"/>
    </source>
</evidence>